<evidence type="ECO:0000256" key="6">
    <source>
        <dbReference type="ARBA" id="ARBA00031637"/>
    </source>
</evidence>
<dbReference type="PANTHER" id="PTHR23403:SF1">
    <property type="entry name" value="TREHALASE"/>
    <property type="match status" value="1"/>
</dbReference>
<evidence type="ECO:0000256" key="5">
    <source>
        <dbReference type="ARBA" id="ARBA00030473"/>
    </source>
</evidence>
<dbReference type="InterPro" id="IPR008928">
    <property type="entry name" value="6-hairpin_glycosidase_sf"/>
</dbReference>
<sequence length="200" mass="23617">MLAMLFKFSVFIIIIFNGDLTDGKNNDDYETSIFCYGRLLHDVQVHELFKHPRDFLELRARRPTQVISSRYRDIRPKFKLAGEDGREALKNFIRQNFVNRSSSENVLPPDWFAKPPFQRSIKDESTLDFLRVLNRRWAQHYYNVTQEARENQGLHATIATRHPFYGSCRSLDYEESWWLYLGLMSSGMETSARQLIENLA</sequence>
<dbReference type="EC" id="3.2.1.28" evidence="3"/>
<dbReference type="GO" id="GO:0004555">
    <property type="term" value="F:alpha,alpha-trehalase activity"/>
    <property type="evidence" value="ECO:0007669"/>
    <property type="project" value="UniProtKB-EC"/>
</dbReference>
<dbReference type="InterPro" id="IPR012341">
    <property type="entry name" value="6hp_glycosidase-like_sf"/>
</dbReference>
<dbReference type="InterPro" id="IPR001661">
    <property type="entry name" value="Glyco_hydro_37"/>
</dbReference>
<feature type="chain" id="PRO_5005519393" description="Trehalase" evidence="7">
    <location>
        <begin position="24"/>
        <end position="200"/>
    </location>
</feature>
<evidence type="ECO:0000256" key="3">
    <source>
        <dbReference type="ARBA" id="ARBA00012757"/>
    </source>
</evidence>
<evidence type="ECO:0000313" key="8">
    <source>
        <dbReference type="EMBL" id="JAG49018.1"/>
    </source>
</evidence>
<organism evidence="8">
    <name type="scientific">Lygus hesperus</name>
    <name type="common">Western plant bug</name>
    <dbReference type="NCBI Taxonomy" id="30085"/>
    <lineage>
        <taxon>Eukaryota</taxon>
        <taxon>Metazoa</taxon>
        <taxon>Ecdysozoa</taxon>
        <taxon>Arthropoda</taxon>
        <taxon>Hexapoda</taxon>
        <taxon>Insecta</taxon>
        <taxon>Pterygota</taxon>
        <taxon>Neoptera</taxon>
        <taxon>Paraneoptera</taxon>
        <taxon>Hemiptera</taxon>
        <taxon>Heteroptera</taxon>
        <taxon>Panheteroptera</taxon>
        <taxon>Cimicomorpha</taxon>
        <taxon>Miridae</taxon>
        <taxon>Mirini</taxon>
        <taxon>Lygus</taxon>
    </lineage>
</organism>
<feature type="signal peptide" evidence="7">
    <location>
        <begin position="1"/>
        <end position="23"/>
    </location>
</feature>
<comment type="catalytic activity">
    <reaction evidence="1">
        <text>alpha,alpha-trehalose + H2O = alpha-D-glucose + beta-D-glucose</text>
        <dbReference type="Rhea" id="RHEA:32675"/>
        <dbReference type="ChEBI" id="CHEBI:15377"/>
        <dbReference type="ChEBI" id="CHEBI:15903"/>
        <dbReference type="ChEBI" id="CHEBI:16551"/>
        <dbReference type="ChEBI" id="CHEBI:17925"/>
        <dbReference type="EC" id="3.2.1.28"/>
    </reaction>
</comment>
<comment type="similarity">
    <text evidence="2">Belongs to the glycosyl hydrolase 37 family.</text>
</comment>
<dbReference type="Gene3D" id="1.50.10.10">
    <property type="match status" value="1"/>
</dbReference>
<evidence type="ECO:0000256" key="2">
    <source>
        <dbReference type="ARBA" id="ARBA00005615"/>
    </source>
</evidence>
<evidence type="ECO:0000256" key="1">
    <source>
        <dbReference type="ARBA" id="ARBA00001576"/>
    </source>
</evidence>
<feature type="non-terminal residue" evidence="8">
    <location>
        <position position="200"/>
    </location>
</feature>
<protein>
    <recommendedName>
        <fullName evidence="4">Trehalase</fullName>
        <ecNumber evidence="3">3.2.1.28</ecNumber>
    </recommendedName>
    <alternativeName>
        <fullName evidence="5">Alpha,alpha-trehalase</fullName>
    </alternativeName>
    <alternativeName>
        <fullName evidence="6">Alpha,alpha-trehalose glucohydrolase</fullName>
    </alternativeName>
</protein>
<name>A0A0K8S6X7_LYGHE</name>
<dbReference type="SUPFAM" id="SSF48208">
    <property type="entry name" value="Six-hairpin glycosidases"/>
    <property type="match status" value="1"/>
</dbReference>
<dbReference type="Pfam" id="PF01204">
    <property type="entry name" value="Trehalase"/>
    <property type="match status" value="1"/>
</dbReference>
<proteinExistence type="inferred from homology"/>
<accession>A0A0K8S6X7</accession>
<dbReference type="GO" id="GO:0005993">
    <property type="term" value="P:trehalose catabolic process"/>
    <property type="evidence" value="ECO:0007669"/>
    <property type="project" value="TreeGrafter"/>
</dbReference>
<evidence type="ECO:0000256" key="4">
    <source>
        <dbReference type="ARBA" id="ARBA00019905"/>
    </source>
</evidence>
<evidence type="ECO:0000256" key="7">
    <source>
        <dbReference type="SAM" id="SignalP"/>
    </source>
</evidence>
<reference evidence="8" key="1">
    <citation type="submission" date="2014-09" db="EMBL/GenBank/DDBJ databases">
        <authorList>
            <person name="Magalhaes I.L.F."/>
            <person name="Oliveira U."/>
            <person name="Santos F.R."/>
            <person name="Vidigal T.H.D.A."/>
            <person name="Brescovit A.D."/>
            <person name="Santos A.J."/>
        </authorList>
    </citation>
    <scope>NUCLEOTIDE SEQUENCE</scope>
</reference>
<dbReference type="PANTHER" id="PTHR23403">
    <property type="entry name" value="TREHALASE"/>
    <property type="match status" value="1"/>
</dbReference>
<dbReference type="EMBL" id="GBRD01016809">
    <property type="protein sequence ID" value="JAG49018.1"/>
    <property type="molecule type" value="Transcribed_RNA"/>
</dbReference>
<keyword evidence="7" id="KW-0732">Signal</keyword>
<dbReference type="AlphaFoldDB" id="A0A0K8S6X7"/>